<reference evidence="2" key="1">
    <citation type="submission" date="2016-11" db="EMBL/GenBank/DDBJ databases">
        <title>The genome of Nicotiana attenuata.</title>
        <authorList>
            <person name="Xu S."/>
            <person name="Brockmoeller T."/>
            <person name="Gaquerel E."/>
            <person name="Navarro A."/>
            <person name="Kuhl H."/>
            <person name="Gase K."/>
            <person name="Ling Z."/>
            <person name="Zhou W."/>
            <person name="Kreitzer C."/>
            <person name="Stanke M."/>
            <person name="Tang H."/>
            <person name="Lyons E."/>
            <person name="Pandey P."/>
            <person name="Pandey S.P."/>
            <person name="Timmermann B."/>
            <person name="Baldwin I.T."/>
        </authorList>
    </citation>
    <scope>NUCLEOTIDE SEQUENCE [LARGE SCALE GENOMIC DNA]</scope>
    <source>
        <strain evidence="2">UT</strain>
    </source>
</reference>
<comment type="caution">
    <text evidence="2">The sequence shown here is derived from an EMBL/GenBank/DDBJ whole genome shotgun (WGS) entry which is preliminary data.</text>
</comment>
<feature type="compositionally biased region" description="Polar residues" evidence="1">
    <location>
        <begin position="76"/>
        <end position="87"/>
    </location>
</feature>
<dbReference type="AlphaFoldDB" id="A0A314KXQ8"/>
<evidence type="ECO:0000313" key="3">
    <source>
        <dbReference type="Proteomes" id="UP000187609"/>
    </source>
</evidence>
<feature type="non-terminal residue" evidence="2">
    <location>
        <position position="161"/>
    </location>
</feature>
<gene>
    <name evidence="2" type="ORF">A4A49_59410</name>
</gene>
<evidence type="ECO:0000256" key="1">
    <source>
        <dbReference type="SAM" id="MobiDB-lite"/>
    </source>
</evidence>
<proteinExistence type="predicted"/>
<feature type="compositionally biased region" description="Basic and acidic residues" evidence="1">
    <location>
        <begin position="127"/>
        <end position="142"/>
    </location>
</feature>
<name>A0A314KXQ8_NICAT</name>
<dbReference type="EMBL" id="MJEQ01000874">
    <property type="protein sequence ID" value="OIT33484.1"/>
    <property type="molecule type" value="Genomic_DNA"/>
</dbReference>
<feature type="compositionally biased region" description="Basic and acidic residues" evidence="1">
    <location>
        <begin position="88"/>
        <end position="98"/>
    </location>
</feature>
<dbReference type="Gramene" id="OIT33484">
    <property type="protein sequence ID" value="OIT33484"/>
    <property type="gene ID" value="A4A49_59410"/>
</dbReference>
<protein>
    <submittedName>
        <fullName evidence="2">Uncharacterized protein</fullName>
    </submittedName>
</protein>
<evidence type="ECO:0000313" key="2">
    <source>
        <dbReference type="EMBL" id="OIT33484.1"/>
    </source>
</evidence>
<accession>A0A314KXQ8</accession>
<organism evidence="2 3">
    <name type="scientific">Nicotiana attenuata</name>
    <name type="common">Coyote tobacco</name>
    <dbReference type="NCBI Taxonomy" id="49451"/>
    <lineage>
        <taxon>Eukaryota</taxon>
        <taxon>Viridiplantae</taxon>
        <taxon>Streptophyta</taxon>
        <taxon>Embryophyta</taxon>
        <taxon>Tracheophyta</taxon>
        <taxon>Spermatophyta</taxon>
        <taxon>Magnoliopsida</taxon>
        <taxon>eudicotyledons</taxon>
        <taxon>Gunneridae</taxon>
        <taxon>Pentapetalae</taxon>
        <taxon>asterids</taxon>
        <taxon>lamiids</taxon>
        <taxon>Solanales</taxon>
        <taxon>Solanaceae</taxon>
        <taxon>Nicotianoideae</taxon>
        <taxon>Nicotianeae</taxon>
        <taxon>Nicotiana</taxon>
    </lineage>
</organism>
<keyword evidence="3" id="KW-1185">Reference proteome</keyword>
<dbReference type="Proteomes" id="UP000187609">
    <property type="component" value="Unassembled WGS sequence"/>
</dbReference>
<feature type="region of interest" description="Disordered" evidence="1">
    <location>
        <begin position="36"/>
        <end position="161"/>
    </location>
</feature>
<sequence length="161" mass="17732">MGQWAQIMKHKEVRNETNFYKVNERVQWVGGRLWSDQREEDSVAEEVPDGAPANEEPMYVEQEEEEQSVNGDPIVTINNNTDGNTNKADAEGKDKETNNDNLEAAGTYGSYTDNAEGIGIDAGDPGGTKKDKNQNTDARDNQQKTAIAGDEVQSKQTPVAQ</sequence>